<protein>
    <recommendedName>
        <fullName evidence="3">Lipoprotein</fullName>
    </recommendedName>
</protein>
<organism evidence="1 2">
    <name type="scientific">Archangium lansingense</name>
    <dbReference type="NCBI Taxonomy" id="2995310"/>
    <lineage>
        <taxon>Bacteria</taxon>
        <taxon>Pseudomonadati</taxon>
        <taxon>Myxococcota</taxon>
        <taxon>Myxococcia</taxon>
        <taxon>Myxococcales</taxon>
        <taxon>Cystobacterineae</taxon>
        <taxon>Archangiaceae</taxon>
        <taxon>Archangium</taxon>
    </lineage>
</organism>
<proteinExistence type="predicted"/>
<dbReference type="EMBL" id="JAPNKA010000001">
    <property type="protein sequence ID" value="MCY1083319.1"/>
    <property type="molecule type" value="Genomic_DNA"/>
</dbReference>
<keyword evidence="2" id="KW-1185">Reference proteome</keyword>
<accession>A0ABT4AR46</accession>
<dbReference type="RefSeq" id="WP_267541853.1">
    <property type="nucleotide sequence ID" value="NZ_JAPNKA010000001.1"/>
</dbReference>
<evidence type="ECO:0000313" key="1">
    <source>
        <dbReference type="EMBL" id="MCY1083319.1"/>
    </source>
</evidence>
<dbReference type="PROSITE" id="PS51257">
    <property type="entry name" value="PROKAR_LIPOPROTEIN"/>
    <property type="match status" value="1"/>
</dbReference>
<gene>
    <name evidence="1" type="ORF">OV287_53680</name>
</gene>
<sequence length="184" mass="19721">MKTWLVLAAAVGISGCYEPASFVYGESLKDLTFQFHSPNVGIYPDNSVLVDPNNPFAQSTPGAETKWQIQSSGAHVAAFYSWATLLARDPGGEAQFYVGNTLLAIYQNGAASQEDLPKVKEQGIRAYQSVLDNFPDAVTYDATGTIAYDLVTPAYKGIVEMGGKVTGGWVLMSTSNGQDRAVKP</sequence>
<comment type="caution">
    <text evidence="1">The sequence shown here is derived from an EMBL/GenBank/DDBJ whole genome shotgun (WGS) entry which is preliminary data.</text>
</comment>
<evidence type="ECO:0000313" key="2">
    <source>
        <dbReference type="Proteomes" id="UP001207654"/>
    </source>
</evidence>
<reference evidence="1 2" key="1">
    <citation type="submission" date="2022-11" db="EMBL/GenBank/DDBJ databases">
        <title>Minimal conservation of predation-associated metabolite biosynthetic gene clusters underscores biosynthetic potential of Myxococcota including descriptions for ten novel species: Archangium lansinium sp. nov., Myxococcus landrumus sp. nov., Nannocystis bai.</title>
        <authorList>
            <person name="Ahearne A."/>
            <person name="Stevens C."/>
            <person name="Phillips K."/>
        </authorList>
    </citation>
    <scope>NUCLEOTIDE SEQUENCE [LARGE SCALE GENOMIC DNA]</scope>
    <source>
        <strain evidence="1 2">MIWBW</strain>
    </source>
</reference>
<name>A0ABT4AR46_9BACT</name>
<evidence type="ECO:0008006" key="3">
    <source>
        <dbReference type="Google" id="ProtNLM"/>
    </source>
</evidence>
<dbReference type="Proteomes" id="UP001207654">
    <property type="component" value="Unassembled WGS sequence"/>
</dbReference>